<proteinExistence type="predicted"/>
<dbReference type="EMBL" id="BMKA01000001">
    <property type="protein sequence ID" value="GGA04845.1"/>
    <property type="molecule type" value="Genomic_DNA"/>
</dbReference>
<name>A0A916VLF6_9RHOB</name>
<dbReference type="InterPro" id="IPR011049">
    <property type="entry name" value="Serralysin-like_metalloprot_C"/>
</dbReference>
<keyword evidence="2" id="KW-1185">Reference proteome</keyword>
<dbReference type="Proteomes" id="UP000628017">
    <property type="component" value="Unassembled WGS sequence"/>
</dbReference>
<comment type="caution">
    <text evidence="1">The sequence shown here is derived from an EMBL/GenBank/DDBJ whole genome shotgun (WGS) entry which is preliminary data.</text>
</comment>
<organism evidence="1 2">
    <name type="scientific">Neptunicoccus cionae</name>
    <dbReference type="NCBI Taxonomy" id="2035344"/>
    <lineage>
        <taxon>Bacteria</taxon>
        <taxon>Pseudomonadati</taxon>
        <taxon>Pseudomonadota</taxon>
        <taxon>Alphaproteobacteria</taxon>
        <taxon>Rhodobacterales</taxon>
        <taxon>Paracoccaceae</taxon>
        <taxon>Neptunicoccus</taxon>
    </lineage>
</organism>
<evidence type="ECO:0000313" key="2">
    <source>
        <dbReference type="Proteomes" id="UP000628017"/>
    </source>
</evidence>
<evidence type="ECO:0000313" key="1">
    <source>
        <dbReference type="EMBL" id="GGA04845.1"/>
    </source>
</evidence>
<protein>
    <submittedName>
        <fullName evidence="1">Uncharacterized protein</fullName>
    </submittedName>
</protein>
<dbReference type="RefSeq" id="WP_188669724.1">
    <property type="nucleotide sequence ID" value="NZ_BMKA01000001.1"/>
</dbReference>
<dbReference type="Gene3D" id="2.150.10.10">
    <property type="entry name" value="Serralysin-like metalloprotease, C-terminal"/>
    <property type="match status" value="1"/>
</dbReference>
<gene>
    <name evidence="1" type="ORF">GCM10011498_00180</name>
</gene>
<sequence length="86" mass="9161">MIAGGGGADRFIFRGAEADAQIVDFEDGKDLIHIVDAADQFSDLQIDRGVGYLDVTLAGTAGTELRLRLIDPASELTLTAEDFDFG</sequence>
<accession>A0A916VLF6</accession>
<dbReference type="SUPFAM" id="SSF51120">
    <property type="entry name" value="beta-Roll"/>
    <property type="match status" value="1"/>
</dbReference>
<reference evidence="1" key="1">
    <citation type="journal article" date="2014" name="Int. J. Syst. Evol. Microbiol.">
        <title>Complete genome sequence of Corynebacterium casei LMG S-19264T (=DSM 44701T), isolated from a smear-ripened cheese.</title>
        <authorList>
            <consortium name="US DOE Joint Genome Institute (JGI-PGF)"/>
            <person name="Walter F."/>
            <person name="Albersmeier A."/>
            <person name="Kalinowski J."/>
            <person name="Ruckert C."/>
        </authorList>
    </citation>
    <scope>NUCLEOTIDE SEQUENCE</scope>
    <source>
        <strain evidence="1">CGMCC 1.15880</strain>
    </source>
</reference>
<dbReference type="AlphaFoldDB" id="A0A916VLF6"/>
<reference evidence="1" key="2">
    <citation type="submission" date="2020-09" db="EMBL/GenBank/DDBJ databases">
        <authorList>
            <person name="Sun Q."/>
            <person name="Zhou Y."/>
        </authorList>
    </citation>
    <scope>NUCLEOTIDE SEQUENCE</scope>
    <source>
        <strain evidence="1">CGMCC 1.15880</strain>
    </source>
</reference>